<dbReference type="EMBL" id="RJOO01000003">
    <property type="protein sequence ID" value="RSJ23096.1"/>
    <property type="molecule type" value="Genomic_DNA"/>
</dbReference>
<comment type="caution">
    <text evidence="1">The sequence shown here is derived from an EMBL/GenBank/DDBJ whole genome shotgun (WGS) entry which is preliminary data.</text>
</comment>
<dbReference type="Proteomes" id="UP000267137">
    <property type="component" value="Unassembled WGS sequence"/>
</dbReference>
<organism evidence="1 2">
    <name type="scientific">Streptococcus intermedius</name>
    <dbReference type="NCBI Taxonomy" id="1338"/>
    <lineage>
        <taxon>Bacteria</taxon>
        <taxon>Bacillati</taxon>
        <taxon>Bacillota</taxon>
        <taxon>Bacilli</taxon>
        <taxon>Lactobacillales</taxon>
        <taxon>Streptococcaceae</taxon>
        <taxon>Streptococcus</taxon>
        <taxon>Streptococcus anginosus group</taxon>
    </lineage>
</organism>
<dbReference type="AlphaFoldDB" id="A0AAE8G3T4"/>
<reference evidence="1 2" key="1">
    <citation type="submission" date="2018-11" db="EMBL/GenBank/DDBJ databases">
        <title>Species Designations Belie Phenotypic and Genotypic Heterogeneity in Oral Streptococci.</title>
        <authorList>
            <person name="Velsko I."/>
        </authorList>
    </citation>
    <scope>NUCLEOTIDE SEQUENCE [LARGE SCALE GENOMIC DNA]</scope>
    <source>
        <strain evidence="1 2">KLC02</strain>
    </source>
</reference>
<evidence type="ECO:0000313" key="1">
    <source>
        <dbReference type="EMBL" id="RSJ23096.1"/>
    </source>
</evidence>
<proteinExistence type="predicted"/>
<evidence type="ECO:0000313" key="2">
    <source>
        <dbReference type="Proteomes" id="UP000267137"/>
    </source>
</evidence>
<accession>A0AAE8G3T4</accession>
<sequence>MINFNKNGVQNSNKDIMQVYQRVLFQNYNVKVVNGALQKQYNVAKNFYLDLYNHSATTLYFEKSILKAINDAVGQKSVKQALAMQVMHTFSKRAELPLDYTNQVNSTMASISVRAGDYTALFNKLKAMGARALSDEQINSYNTKLNLLEKYASAKGATTGTIPSYSFINVENDNLPSTVSKTFAMDSVYPEMKANDNKENKYVATSVWVTNIRGQGAQNVAVTPSVNSISEPTSIQFQLQFTPNDGVNTVEFDVEIGNEKMPMQYTFFYDNSKVNTAFVKENLSSTRK</sequence>
<gene>
    <name evidence="1" type="ORF">D8827_05445</name>
</gene>
<dbReference type="RefSeq" id="WP_247937876.1">
    <property type="nucleotide sequence ID" value="NZ_JALGPV010000003.1"/>
</dbReference>
<protein>
    <submittedName>
        <fullName evidence="1">Uncharacterized protein</fullName>
    </submittedName>
</protein>
<name>A0AAE8G3T4_STRIT</name>